<evidence type="ECO:0000256" key="3">
    <source>
        <dbReference type="HAMAP-Rule" id="MF_01384"/>
    </source>
</evidence>
<reference evidence="4 5" key="1">
    <citation type="submission" date="2021-07" db="EMBL/GenBank/DDBJ databases">
        <title>Paenibacillus radiodurans sp. nov., isolated from the southeastern edge of Tengger Desert.</title>
        <authorList>
            <person name="Zhang G."/>
        </authorList>
    </citation>
    <scope>NUCLEOTIDE SEQUENCE [LARGE SCALE GENOMIC DNA]</scope>
    <source>
        <strain evidence="4 5">DT7-4</strain>
    </source>
</reference>
<accession>A0ABS7D1Q1</accession>
<sequence length="287" mass="31452">MPLTIPISSMQARVSELRAEFQCSSGVTHLVSKYHTAPIKIAKVFPLGGPAGVIVMDVSPGLLAGDRYELEWKIGPNAHVYMTNQSFTKVHPCGDPVRGGSSIVQKFQLQQGAVVESMPEPIMLYKDAAFVNETEVQLSSGSVWMQAEIVCPGRTLRGERFQYRSYRNRLRVRHEGELIYAQNGLIEPGKQLLTAPGCLGGMTHTGVLYAFSDAITSRHVEAVRNAIAALPQREGQPVLAGVTATHKFGIAVMTAGMAAWPLQEVLAEAWQTLRRVLLHQAPLQFHK</sequence>
<dbReference type="PANTHER" id="PTHR33643:SF1">
    <property type="entry name" value="UREASE ACCESSORY PROTEIN D"/>
    <property type="match status" value="1"/>
</dbReference>
<comment type="subcellular location">
    <subcellularLocation>
        <location evidence="3">Cytoplasm</location>
    </subcellularLocation>
</comment>
<proteinExistence type="inferred from homology"/>
<dbReference type="Pfam" id="PF01774">
    <property type="entry name" value="UreD"/>
    <property type="match status" value="1"/>
</dbReference>
<evidence type="ECO:0000256" key="2">
    <source>
        <dbReference type="ARBA" id="ARBA00023186"/>
    </source>
</evidence>
<organism evidence="4 5">
    <name type="scientific">Paenibacillus oenotherae</name>
    <dbReference type="NCBI Taxonomy" id="1435645"/>
    <lineage>
        <taxon>Bacteria</taxon>
        <taxon>Bacillati</taxon>
        <taxon>Bacillota</taxon>
        <taxon>Bacilli</taxon>
        <taxon>Bacillales</taxon>
        <taxon>Paenibacillaceae</taxon>
        <taxon>Paenibacillus</taxon>
    </lineage>
</organism>
<dbReference type="Proteomes" id="UP000812277">
    <property type="component" value="Unassembled WGS sequence"/>
</dbReference>
<gene>
    <name evidence="3" type="primary">ureD</name>
    <name evidence="4" type="ORF">K0T92_03560</name>
</gene>
<comment type="function">
    <text evidence="3">Required for maturation of urease via the functional incorporation of the urease nickel metallocenter.</text>
</comment>
<evidence type="ECO:0000256" key="1">
    <source>
        <dbReference type="ARBA" id="ARBA00007177"/>
    </source>
</evidence>
<dbReference type="EMBL" id="JAHZIJ010000001">
    <property type="protein sequence ID" value="MBW7473820.1"/>
    <property type="molecule type" value="Genomic_DNA"/>
</dbReference>
<comment type="subunit">
    <text evidence="3">UreD, UreF and UreG form a complex that acts as a GTP-hydrolysis-dependent molecular chaperone, activating the urease apoprotein by helping to assemble the nickel containing metallocenter of UreC. The UreE protein probably delivers the nickel.</text>
</comment>
<dbReference type="PANTHER" id="PTHR33643">
    <property type="entry name" value="UREASE ACCESSORY PROTEIN D"/>
    <property type="match status" value="1"/>
</dbReference>
<name>A0ABS7D1Q1_9BACL</name>
<keyword evidence="3" id="KW-0963">Cytoplasm</keyword>
<keyword evidence="2 3" id="KW-0143">Chaperone</keyword>
<dbReference type="InterPro" id="IPR002669">
    <property type="entry name" value="UreD"/>
</dbReference>
<protein>
    <recommendedName>
        <fullName evidence="3">Urease accessory protein UreD</fullName>
    </recommendedName>
</protein>
<comment type="similarity">
    <text evidence="1 3">Belongs to the UreD family.</text>
</comment>
<comment type="caution">
    <text evidence="4">The sequence shown here is derived from an EMBL/GenBank/DDBJ whole genome shotgun (WGS) entry which is preliminary data.</text>
</comment>
<dbReference type="HAMAP" id="MF_01384">
    <property type="entry name" value="UreD"/>
    <property type="match status" value="1"/>
</dbReference>
<keyword evidence="5" id="KW-1185">Reference proteome</keyword>
<keyword evidence="3" id="KW-0996">Nickel insertion</keyword>
<evidence type="ECO:0000313" key="5">
    <source>
        <dbReference type="Proteomes" id="UP000812277"/>
    </source>
</evidence>
<evidence type="ECO:0000313" key="4">
    <source>
        <dbReference type="EMBL" id="MBW7473820.1"/>
    </source>
</evidence>